<dbReference type="PANTHER" id="PTHR32309:SF31">
    <property type="entry name" value="CAPSULAR EXOPOLYSACCHARIDE FAMILY"/>
    <property type="match status" value="1"/>
</dbReference>
<sequence length="232" mass="25995">MTIPATHTEIEQIYLNAEMQGCRSICITACNSGDGSTSIASSLAERYILAGYRTLLVDMNLYSPSFSPIELPIRQQDAEMPWIEDRRSRRLFCGYPVPQDQGTMLMYKDPTTLKNIVAQWRDKFERIVIDTSPILNINRGNIPAQCVASAVDGTFLVVLSGTTLSHQIEEAIDILGNAANATVLGTVLNTRDQPTLASEICREIDRLKFAPKKIRVWLKRKVSNNRFLSMQV</sequence>
<dbReference type="Gene3D" id="3.40.50.300">
    <property type="entry name" value="P-loop containing nucleotide triphosphate hydrolases"/>
    <property type="match status" value="2"/>
</dbReference>
<evidence type="ECO:0000313" key="2">
    <source>
        <dbReference type="Proteomes" id="UP001139488"/>
    </source>
</evidence>
<dbReference type="Proteomes" id="UP001139488">
    <property type="component" value="Unassembled WGS sequence"/>
</dbReference>
<dbReference type="InterPro" id="IPR027417">
    <property type="entry name" value="P-loop_NTPase"/>
</dbReference>
<proteinExistence type="predicted"/>
<keyword evidence="2" id="KW-1185">Reference proteome</keyword>
<evidence type="ECO:0000313" key="1">
    <source>
        <dbReference type="EMBL" id="MCJ2375338.1"/>
    </source>
</evidence>
<dbReference type="EMBL" id="JAJNNZ010000001">
    <property type="protein sequence ID" value="MCJ2375338.1"/>
    <property type="molecule type" value="Genomic_DNA"/>
</dbReference>
<comment type="caution">
    <text evidence="1">The sequence shown here is derived from an EMBL/GenBank/DDBJ whole genome shotgun (WGS) entry which is preliminary data.</text>
</comment>
<dbReference type="PANTHER" id="PTHR32309">
    <property type="entry name" value="TYROSINE-PROTEIN KINASE"/>
    <property type="match status" value="1"/>
</dbReference>
<name>A0A9X1WA02_9VIBR</name>
<dbReference type="RefSeq" id="WP_244354252.1">
    <property type="nucleotide sequence ID" value="NZ_JAJNNZ010000001.1"/>
</dbReference>
<protein>
    <submittedName>
        <fullName evidence="1">Chromosome partitioning protein ParA</fullName>
    </submittedName>
</protein>
<dbReference type="AlphaFoldDB" id="A0A9X1WA02"/>
<dbReference type="SUPFAM" id="SSF52540">
    <property type="entry name" value="P-loop containing nucleoside triphosphate hydrolases"/>
    <property type="match status" value="1"/>
</dbReference>
<accession>A0A9X1WA02</accession>
<organism evidence="1 2">
    <name type="scientific">Vibrio gelatinilyticus</name>
    <dbReference type="NCBI Taxonomy" id="2893468"/>
    <lineage>
        <taxon>Bacteria</taxon>
        <taxon>Pseudomonadati</taxon>
        <taxon>Pseudomonadota</taxon>
        <taxon>Gammaproteobacteria</taxon>
        <taxon>Vibrionales</taxon>
        <taxon>Vibrionaceae</taxon>
        <taxon>Vibrio</taxon>
    </lineage>
</organism>
<reference evidence="1" key="1">
    <citation type="submission" date="2021-11" db="EMBL/GenBank/DDBJ databases">
        <title>Vibrio ZSDE26 sp. nov. and Vibrio ZSDZ34 sp. nov., isolated from coastal seawater in Qingdao.</title>
        <authorList>
            <person name="Zhang P."/>
        </authorList>
    </citation>
    <scope>NUCLEOTIDE SEQUENCE</scope>
    <source>
        <strain evidence="1">ZSDZ34</strain>
    </source>
</reference>
<dbReference type="InterPro" id="IPR050445">
    <property type="entry name" value="Bact_polysacc_biosynth/exp"/>
</dbReference>
<gene>
    <name evidence="1" type="ORF">LNL84_00660</name>
</gene>